<protein>
    <recommendedName>
        <fullName evidence="7">TraD/TraG TraM recognition site domain-containing protein</fullName>
    </recommendedName>
</protein>
<evidence type="ECO:0000259" key="7">
    <source>
        <dbReference type="Pfam" id="PF12696"/>
    </source>
</evidence>
<dbReference type="PANTHER" id="PTHR37937">
    <property type="entry name" value="CONJUGATIVE TRANSFER: DNA TRANSPORT"/>
    <property type="match status" value="1"/>
</dbReference>
<comment type="caution">
    <text evidence="8">The sequence shown here is derived from an EMBL/GenBank/DDBJ whole genome shotgun (WGS) entry which is preliminary data.</text>
</comment>
<sequence length="602" mass="64038">MRARPVVPASTAGGFPVVPWLIVTGCAAGYGLVALAWLAGRIAAILAGQPQRGPSLGWTFVDALVRGDAQQLWPGTPPLLVAVVFALLLAVVVVPVVLGWLWWQNRRPDADDPIPSLAAPRDVDELLGDTARRRAQRLRPSLAGLDPREIPDTAVGVALGRLIHRGRQRPVLRASWEDVLLAIMAPRAGKTTALAVPPILDAPGAVLATSNRSDVWAATARARSTVGHVWLFDPQRVTRQPQGFWWDPLSTMSTVEEAARLADHFIQEIRGVGSSDPFWPLAAGDLLTCLFLAAATSSGTLADVQAWLSDVTSREPVTLLRAAGFPQAARSLAGRQSGAPETRDGVYETARTAARCLSDPEIMAWVTPPPGWLPQLDVHTFVDSTDTLYLLSKEGAGAAGPLVAGLTDSAFRTAISYAESAGGRLDPPLLAVLDEAANICKISDLPQLYSHLGGRAIIPITIVQNLAQGQGVWGERGMAALWSASTIKLIGAGLDDARHAEDMSRLIGDHDVAVASVSRDGRGYPSWSTGVQRRRILEPGDLRAIPRGRAILLATGARAAMVDLMPWYDSDHAATIASDTAASVAEITRHAQADLDRRHGAA</sequence>
<reference evidence="8" key="1">
    <citation type="submission" date="2021-01" db="EMBL/GenBank/DDBJ databases">
        <title>Whole genome shotgun sequence of Virgisporangium aurantiacum NBRC 16421.</title>
        <authorList>
            <person name="Komaki H."/>
            <person name="Tamura T."/>
        </authorList>
    </citation>
    <scope>NUCLEOTIDE SEQUENCE</scope>
    <source>
        <strain evidence="8">NBRC 16421</strain>
    </source>
</reference>
<evidence type="ECO:0000256" key="1">
    <source>
        <dbReference type="ARBA" id="ARBA00004651"/>
    </source>
</evidence>
<dbReference type="Pfam" id="PF12696">
    <property type="entry name" value="TraG-D_C"/>
    <property type="match status" value="1"/>
</dbReference>
<dbReference type="InterPro" id="IPR027417">
    <property type="entry name" value="P-loop_NTPase"/>
</dbReference>
<dbReference type="InterPro" id="IPR032689">
    <property type="entry name" value="TraG-D_C"/>
</dbReference>
<dbReference type="CDD" id="cd01127">
    <property type="entry name" value="TrwB_TraG_TraD_VirD4"/>
    <property type="match status" value="1"/>
</dbReference>
<name>A0A8J3Z2Q5_9ACTN</name>
<keyword evidence="4 6" id="KW-1133">Transmembrane helix</keyword>
<keyword evidence="3 6" id="KW-0812">Transmembrane</keyword>
<feature type="transmembrane region" description="Helical" evidence="6">
    <location>
        <begin position="20"/>
        <end position="39"/>
    </location>
</feature>
<proteinExistence type="predicted"/>
<evidence type="ECO:0000256" key="4">
    <source>
        <dbReference type="ARBA" id="ARBA00022989"/>
    </source>
</evidence>
<evidence type="ECO:0000313" key="8">
    <source>
        <dbReference type="EMBL" id="GIJ56189.1"/>
    </source>
</evidence>
<keyword evidence="2" id="KW-1003">Cell membrane</keyword>
<evidence type="ECO:0000256" key="6">
    <source>
        <dbReference type="SAM" id="Phobius"/>
    </source>
</evidence>
<dbReference type="PROSITE" id="PS51257">
    <property type="entry name" value="PROKAR_LIPOPROTEIN"/>
    <property type="match status" value="1"/>
</dbReference>
<dbReference type="Gene3D" id="3.40.50.300">
    <property type="entry name" value="P-loop containing nucleotide triphosphate hydrolases"/>
    <property type="match status" value="1"/>
</dbReference>
<dbReference type="RefSeq" id="WP_203994050.1">
    <property type="nucleotide sequence ID" value="NZ_BOPG01000023.1"/>
</dbReference>
<keyword evidence="5 6" id="KW-0472">Membrane</keyword>
<gene>
    <name evidence="8" type="ORF">Vau01_037050</name>
</gene>
<dbReference type="EMBL" id="BOPG01000023">
    <property type="protein sequence ID" value="GIJ56189.1"/>
    <property type="molecule type" value="Genomic_DNA"/>
</dbReference>
<dbReference type="Proteomes" id="UP000612585">
    <property type="component" value="Unassembled WGS sequence"/>
</dbReference>
<accession>A0A8J3Z2Q5</accession>
<evidence type="ECO:0000313" key="9">
    <source>
        <dbReference type="Proteomes" id="UP000612585"/>
    </source>
</evidence>
<feature type="domain" description="TraD/TraG TraM recognition site" evidence="7">
    <location>
        <begin position="428"/>
        <end position="547"/>
    </location>
</feature>
<dbReference type="AlphaFoldDB" id="A0A8J3Z2Q5"/>
<evidence type="ECO:0000256" key="2">
    <source>
        <dbReference type="ARBA" id="ARBA00022475"/>
    </source>
</evidence>
<evidence type="ECO:0000256" key="5">
    <source>
        <dbReference type="ARBA" id="ARBA00023136"/>
    </source>
</evidence>
<comment type="subcellular location">
    <subcellularLocation>
        <location evidence="1">Cell membrane</location>
        <topology evidence="1">Multi-pass membrane protein</topology>
    </subcellularLocation>
</comment>
<feature type="transmembrane region" description="Helical" evidence="6">
    <location>
        <begin position="79"/>
        <end position="103"/>
    </location>
</feature>
<dbReference type="SUPFAM" id="SSF52540">
    <property type="entry name" value="P-loop containing nucleoside triphosphate hydrolases"/>
    <property type="match status" value="1"/>
</dbReference>
<dbReference type="GO" id="GO:0005886">
    <property type="term" value="C:plasma membrane"/>
    <property type="evidence" value="ECO:0007669"/>
    <property type="project" value="UniProtKB-SubCell"/>
</dbReference>
<evidence type="ECO:0000256" key="3">
    <source>
        <dbReference type="ARBA" id="ARBA00022692"/>
    </source>
</evidence>
<dbReference type="InterPro" id="IPR051539">
    <property type="entry name" value="T4SS-coupling_protein"/>
</dbReference>
<dbReference type="PANTHER" id="PTHR37937:SF1">
    <property type="entry name" value="CONJUGATIVE TRANSFER: DNA TRANSPORT"/>
    <property type="match status" value="1"/>
</dbReference>
<organism evidence="8 9">
    <name type="scientific">Virgisporangium aurantiacum</name>
    <dbReference type="NCBI Taxonomy" id="175570"/>
    <lineage>
        <taxon>Bacteria</taxon>
        <taxon>Bacillati</taxon>
        <taxon>Actinomycetota</taxon>
        <taxon>Actinomycetes</taxon>
        <taxon>Micromonosporales</taxon>
        <taxon>Micromonosporaceae</taxon>
        <taxon>Virgisporangium</taxon>
    </lineage>
</organism>
<keyword evidence="9" id="KW-1185">Reference proteome</keyword>